<dbReference type="AlphaFoldDB" id="A0AAV3TWU9"/>
<dbReference type="PANTHER" id="PTHR30194:SF3">
    <property type="entry name" value="CROSSOVER JUNCTION ENDODEOXYRIBONUCLEASE RUVC"/>
    <property type="match status" value="1"/>
</dbReference>
<feature type="active site" evidence="13">
    <location>
        <position position="8"/>
    </location>
</feature>
<evidence type="ECO:0000256" key="7">
    <source>
        <dbReference type="ARBA" id="ARBA00022801"/>
    </source>
</evidence>
<evidence type="ECO:0000256" key="6">
    <source>
        <dbReference type="ARBA" id="ARBA00022763"/>
    </source>
</evidence>
<evidence type="ECO:0000256" key="8">
    <source>
        <dbReference type="ARBA" id="ARBA00022842"/>
    </source>
</evidence>
<dbReference type="FunFam" id="3.30.420.10:FF:000002">
    <property type="entry name" value="Crossover junction endodeoxyribonuclease RuvC"/>
    <property type="match status" value="1"/>
</dbReference>
<dbReference type="InterPro" id="IPR012337">
    <property type="entry name" value="RNaseH-like_sf"/>
</dbReference>
<dbReference type="GO" id="GO:0006310">
    <property type="term" value="P:DNA recombination"/>
    <property type="evidence" value="ECO:0007669"/>
    <property type="project" value="UniProtKB-UniRule"/>
</dbReference>
<accession>A0AAV3TWU9</accession>
<dbReference type="GO" id="GO:0008821">
    <property type="term" value="F:crossover junction DNA endonuclease activity"/>
    <property type="evidence" value="ECO:0007669"/>
    <property type="project" value="UniProtKB-UniRule"/>
</dbReference>
<dbReference type="EMBL" id="BAABLX010000001">
    <property type="protein sequence ID" value="GAA4930176.1"/>
    <property type="molecule type" value="Genomic_DNA"/>
</dbReference>
<comment type="subunit">
    <text evidence="13">Homodimer which binds Holliday junction (HJ) DNA. The HJ becomes 2-fold symmetrical on binding to RuvC with unstacked arms; it has a different conformation from HJ DNA in complex with RuvA. In the full resolvosome a probable DNA-RuvA(4)-RuvB(12)-RuvC(2) complex forms which resolves the HJ.</text>
</comment>
<comment type="cofactor">
    <cofactor evidence="13">
        <name>Mg(2+)</name>
        <dbReference type="ChEBI" id="CHEBI:18420"/>
    </cofactor>
    <text evidence="13">Binds 2 Mg(2+) ion per subunit.</text>
</comment>
<evidence type="ECO:0000256" key="12">
    <source>
        <dbReference type="ARBA" id="ARBA00029354"/>
    </source>
</evidence>
<feature type="binding site" evidence="13">
    <location>
        <position position="68"/>
    </location>
    <ligand>
        <name>Mg(2+)</name>
        <dbReference type="ChEBI" id="CHEBI:18420"/>
        <label>2</label>
    </ligand>
</feature>
<keyword evidence="4 13" id="KW-0479">Metal-binding</keyword>
<keyword evidence="16" id="KW-1185">Reference proteome</keyword>
<evidence type="ECO:0000313" key="16">
    <source>
        <dbReference type="Proteomes" id="UP001409585"/>
    </source>
</evidence>
<feature type="active site" evidence="13">
    <location>
        <position position="68"/>
    </location>
</feature>
<comment type="catalytic activity">
    <reaction evidence="12 13">
        <text>Endonucleolytic cleavage at a junction such as a reciprocal single-stranded crossover between two homologous DNA duplexes (Holliday junction).</text>
        <dbReference type="EC" id="3.1.21.10"/>
    </reaction>
</comment>
<dbReference type="GO" id="GO:0005737">
    <property type="term" value="C:cytoplasm"/>
    <property type="evidence" value="ECO:0007669"/>
    <property type="project" value="UniProtKB-SubCell"/>
</dbReference>
<comment type="subcellular location">
    <subcellularLocation>
        <location evidence="13">Cytoplasm</location>
    </subcellularLocation>
</comment>
<dbReference type="GO" id="GO:0003677">
    <property type="term" value="F:DNA binding"/>
    <property type="evidence" value="ECO:0007669"/>
    <property type="project" value="UniProtKB-KW"/>
</dbReference>
<evidence type="ECO:0000313" key="15">
    <source>
        <dbReference type="EMBL" id="GAA4930176.1"/>
    </source>
</evidence>
<evidence type="ECO:0000256" key="4">
    <source>
        <dbReference type="ARBA" id="ARBA00022723"/>
    </source>
</evidence>
<organism evidence="15 16">
    <name type="scientific">Halioxenophilus aromaticivorans</name>
    <dbReference type="NCBI Taxonomy" id="1306992"/>
    <lineage>
        <taxon>Bacteria</taxon>
        <taxon>Pseudomonadati</taxon>
        <taxon>Pseudomonadota</taxon>
        <taxon>Gammaproteobacteria</taxon>
        <taxon>Alteromonadales</taxon>
        <taxon>Alteromonadaceae</taxon>
        <taxon>Halioxenophilus</taxon>
    </lineage>
</organism>
<feature type="binding site" evidence="13">
    <location>
        <position position="140"/>
    </location>
    <ligand>
        <name>Mg(2+)</name>
        <dbReference type="ChEBI" id="CHEBI:18420"/>
        <label>1</label>
    </ligand>
</feature>
<dbReference type="InterPro" id="IPR036397">
    <property type="entry name" value="RNaseH_sf"/>
</dbReference>
<dbReference type="Pfam" id="PF02075">
    <property type="entry name" value="RuvC"/>
    <property type="match status" value="1"/>
</dbReference>
<evidence type="ECO:0000256" key="5">
    <source>
        <dbReference type="ARBA" id="ARBA00022759"/>
    </source>
</evidence>
<keyword evidence="7 13" id="KW-0378">Hydrolase</keyword>
<dbReference type="GO" id="GO:0006281">
    <property type="term" value="P:DNA repair"/>
    <property type="evidence" value="ECO:0007669"/>
    <property type="project" value="UniProtKB-UniRule"/>
</dbReference>
<dbReference type="EC" id="3.1.21.10" evidence="13 14"/>
<dbReference type="InterPro" id="IPR002176">
    <property type="entry name" value="X-over_junc_endoDNase_RuvC"/>
</dbReference>
<evidence type="ECO:0000256" key="2">
    <source>
        <dbReference type="ARBA" id="ARBA00022490"/>
    </source>
</evidence>
<dbReference type="Proteomes" id="UP001409585">
    <property type="component" value="Unassembled WGS sequence"/>
</dbReference>
<gene>
    <name evidence="13 15" type="primary">ruvC</name>
    <name evidence="15" type="ORF">GCM10025791_02510</name>
</gene>
<keyword evidence="10 13" id="KW-0233">DNA recombination</keyword>
<feature type="active site" evidence="13">
    <location>
        <position position="140"/>
    </location>
</feature>
<dbReference type="GO" id="GO:0048476">
    <property type="term" value="C:Holliday junction resolvase complex"/>
    <property type="evidence" value="ECO:0007669"/>
    <property type="project" value="UniProtKB-UniRule"/>
</dbReference>
<dbReference type="PRINTS" id="PR00696">
    <property type="entry name" value="RSOLVASERUVC"/>
</dbReference>
<dbReference type="GO" id="GO:0000287">
    <property type="term" value="F:magnesium ion binding"/>
    <property type="evidence" value="ECO:0007669"/>
    <property type="project" value="UniProtKB-UniRule"/>
</dbReference>
<dbReference type="HAMAP" id="MF_00034">
    <property type="entry name" value="RuvC"/>
    <property type="match status" value="1"/>
</dbReference>
<protein>
    <recommendedName>
        <fullName evidence="13 14">Crossover junction endodeoxyribonuclease RuvC</fullName>
        <ecNumber evidence="13 14">3.1.21.10</ecNumber>
    </recommendedName>
    <alternativeName>
        <fullName evidence="13">Holliday junction nuclease RuvC</fullName>
    </alternativeName>
    <alternativeName>
        <fullName evidence="13">Holliday junction resolvase RuvC</fullName>
    </alternativeName>
</protein>
<evidence type="ECO:0000256" key="11">
    <source>
        <dbReference type="ARBA" id="ARBA00023204"/>
    </source>
</evidence>
<evidence type="ECO:0000256" key="3">
    <source>
        <dbReference type="ARBA" id="ARBA00022722"/>
    </source>
</evidence>
<evidence type="ECO:0000256" key="9">
    <source>
        <dbReference type="ARBA" id="ARBA00023125"/>
    </source>
</evidence>
<reference evidence="16" key="1">
    <citation type="journal article" date="2019" name="Int. J. Syst. Evol. Microbiol.">
        <title>The Global Catalogue of Microorganisms (GCM) 10K type strain sequencing project: providing services to taxonomists for standard genome sequencing and annotation.</title>
        <authorList>
            <consortium name="The Broad Institute Genomics Platform"/>
            <consortium name="The Broad Institute Genome Sequencing Center for Infectious Disease"/>
            <person name="Wu L."/>
            <person name="Ma J."/>
        </authorList>
    </citation>
    <scope>NUCLEOTIDE SEQUENCE [LARGE SCALE GENOMIC DNA]</scope>
    <source>
        <strain evidence="16">JCM 19134</strain>
    </source>
</reference>
<dbReference type="RefSeq" id="WP_345415815.1">
    <property type="nucleotide sequence ID" value="NZ_AP031496.1"/>
</dbReference>
<keyword evidence="3 13" id="KW-0540">Nuclease</keyword>
<dbReference type="NCBIfam" id="TIGR00228">
    <property type="entry name" value="ruvC"/>
    <property type="match status" value="1"/>
</dbReference>
<feature type="binding site" evidence="13">
    <location>
        <position position="8"/>
    </location>
    <ligand>
        <name>Mg(2+)</name>
        <dbReference type="ChEBI" id="CHEBI:18420"/>
        <label>1</label>
    </ligand>
</feature>
<evidence type="ECO:0000256" key="10">
    <source>
        <dbReference type="ARBA" id="ARBA00023172"/>
    </source>
</evidence>
<dbReference type="CDD" id="cd16962">
    <property type="entry name" value="RuvC"/>
    <property type="match status" value="1"/>
</dbReference>
<keyword evidence="8 13" id="KW-0460">Magnesium</keyword>
<dbReference type="Gene3D" id="3.30.420.10">
    <property type="entry name" value="Ribonuclease H-like superfamily/Ribonuclease H"/>
    <property type="match status" value="1"/>
</dbReference>
<comment type="caution">
    <text evidence="15">The sequence shown here is derived from an EMBL/GenBank/DDBJ whole genome shotgun (WGS) entry which is preliminary data.</text>
</comment>
<keyword evidence="5 13" id="KW-0255">Endonuclease</keyword>
<proteinExistence type="inferred from homology"/>
<evidence type="ECO:0000256" key="1">
    <source>
        <dbReference type="ARBA" id="ARBA00009518"/>
    </source>
</evidence>
<comment type="similarity">
    <text evidence="1 13">Belongs to the RuvC family.</text>
</comment>
<comment type="function">
    <text evidence="13">The RuvA-RuvB-RuvC complex processes Holliday junction (HJ) DNA during genetic recombination and DNA repair. Endonuclease that resolves HJ intermediates. Cleaves cruciform DNA by making single-stranded nicks across the HJ at symmetrical positions within the homologous arms, yielding a 5'-phosphate and a 3'-hydroxyl group; requires a central core of homology in the junction. The consensus cleavage sequence is 5'-(A/T)TT(C/G)-3'. Cleavage occurs on the 3'-side of the TT dinucleotide at the point of strand exchange. HJ branch migration catalyzed by RuvA-RuvB allows RuvC to scan DNA until it finds its consensus sequence, where it cleaves and resolves the cruciform DNA.</text>
</comment>
<keyword evidence="2 13" id="KW-0963">Cytoplasm</keyword>
<keyword evidence="9 13" id="KW-0238">DNA-binding</keyword>
<sequence length="173" mass="18577">MPLILGVDPGSLKTGFGIVNSVSGKLTYVASGVIRLNAKDALASRLKHIFESLNQIIEEYSPQQMAVEQVFLAKNPSSALKLGQARGAAIVAAGHYGLPVAEYEARKVKQSVVGTGAADKIQVQLMIQQLLKLSDTPQEDAADALAVAVCHAHSQQFEIQTARSLRFRRGRLV</sequence>
<evidence type="ECO:0000256" key="13">
    <source>
        <dbReference type="HAMAP-Rule" id="MF_00034"/>
    </source>
</evidence>
<dbReference type="PANTHER" id="PTHR30194">
    <property type="entry name" value="CROSSOVER JUNCTION ENDODEOXYRIBONUCLEASE RUVC"/>
    <property type="match status" value="1"/>
</dbReference>
<dbReference type="PROSITE" id="PS01321">
    <property type="entry name" value="RUVC"/>
    <property type="match status" value="1"/>
</dbReference>
<evidence type="ECO:0000256" key="14">
    <source>
        <dbReference type="NCBIfam" id="TIGR00228"/>
    </source>
</evidence>
<dbReference type="InterPro" id="IPR020563">
    <property type="entry name" value="X-over_junc_endoDNase_Mg_BS"/>
</dbReference>
<keyword evidence="11 13" id="KW-0234">DNA repair</keyword>
<keyword evidence="6 13" id="KW-0227">DNA damage</keyword>
<name>A0AAV3TWU9_9ALTE</name>
<dbReference type="SUPFAM" id="SSF53098">
    <property type="entry name" value="Ribonuclease H-like"/>
    <property type="match status" value="1"/>
</dbReference>